<evidence type="ECO:0000259" key="2">
    <source>
        <dbReference type="Pfam" id="PF02470"/>
    </source>
</evidence>
<reference evidence="4 5" key="1">
    <citation type="submission" date="2018-06" db="EMBL/GenBank/DDBJ databases">
        <title>Complete genome of Desulfovibrio marinus P48SEP.</title>
        <authorList>
            <person name="Crispim J.S."/>
            <person name="Vidigal P.M.P."/>
            <person name="Silva L.C.F."/>
            <person name="Araujo L.C."/>
            <person name="Laguardia C.N."/>
            <person name="Dias R.S."/>
            <person name="Sousa M.P."/>
            <person name="Paula S.O."/>
            <person name="Silva C."/>
        </authorList>
    </citation>
    <scope>NUCLEOTIDE SEQUENCE [LARGE SCALE GENOMIC DNA]</scope>
    <source>
        <strain evidence="4 5">P48SEP</strain>
    </source>
</reference>
<evidence type="ECO:0000313" key="6">
    <source>
        <dbReference type="Proteomes" id="UP000503251"/>
    </source>
</evidence>
<dbReference type="PANTHER" id="PTHR36698">
    <property type="entry name" value="BLL5892 PROTEIN"/>
    <property type="match status" value="1"/>
</dbReference>
<gene>
    <name evidence="4" type="ORF">DQK91_08325</name>
    <name evidence="3" type="ORF">E8L03_00665</name>
</gene>
<dbReference type="Proteomes" id="UP000434052">
    <property type="component" value="Unassembled WGS sequence"/>
</dbReference>
<accession>A0A6P1ZIE9</accession>
<protein>
    <submittedName>
        <fullName evidence="3">MCE family protein</fullName>
    </submittedName>
</protein>
<keyword evidence="1" id="KW-0472">Membrane</keyword>
<evidence type="ECO:0000256" key="1">
    <source>
        <dbReference type="SAM" id="Phobius"/>
    </source>
</evidence>
<evidence type="ECO:0000313" key="4">
    <source>
        <dbReference type="EMBL" id="TVM34568.1"/>
    </source>
</evidence>
<dbReference type="Proteomes" id="UP000503251">
    <property type="component" value="Chromosome"/>
</dbReference>
<feature type="domain" description="Mce/MlaD" evidence="2">
    <location>
        <begin position="43"/>
        <end position="139"/>
    </location>
</feature>
<keyword evidence="1" id="KW-1133">Transmembrane helix</keyword>
<sequence>MSDTTNHFKLGLFIIIGSLLFIATATILGAGAFWREDTLPAETYFNESVQGLDVGAPVKFRGVQIGRVKSIGFINQRYKDPTGTTGRYVLVTMELSERTMEDFLNERDVDTTIPKLVDQGLRVRMTTQGLTGVGYLEVNFFDPKNNPELPLSWVPETIYFPSAPSTLSRIESAFDSIAQLFKKLEGTNFQSLVNTINSFMKNLDKALQEANVKTLGELVGQNLSELRAILTRVHDLLNAPQAETLIPDASASAAAARRILEENEPGLRKVVANARDAAAKFDRAATSLDKFLSNPNLQKGADKLPDTLKNVEETSREIHRAAVQLKRLLRSLDDLVADERGDVSEIVQDLKSVLRNLDELTGDVKQNPSRLIFGTPPPAVPQEDK</sequence>
<keyword evidence="6" id="KW-1185">Reference proteome</keyword>
<evidence type="ECO:0000313" key="5">
    <source>
        <dbReference type="Proteomes" id="UP000434052"/>
    </source>
</evidence>
<dbReference type="EMBL" id="CP039543">
    <property type="protein sequence ID" value="QJT07518.1"/>
    <property type="molecule type" value="Genomic_DNA"/>
</dbReference>
<dbReference type="Pfam" id="PF02470">
    <property type="entry name" value="MlaD"/>
    <property type="match status" value="1"/>
</dbReference>
<dbReference type="AlphaFoldDB" id="A0A6P1ZIE9"/>
<keyword evidence="1" id="KW-0812">Transmembrane</keyword>
<proteinExistence type="predicted"/>
<organism evidence="4 5">
    <name type="scientific">Oceanidesulfovibrio marinus</name>
    <dbReference type="NCBI Taxonomy" id="370038"/>
    <lineage>
        <taxon>Bacteria</taxon>
        <taxon>Pseudomonadati</taxon>
        <taxon>Thermodesulfobacteriota</taxon>
        <taxon>Desulfovibrionia</taxon>
        <taxon>Desulfovibrionales</taxon>
        <taxon>Desulfovibrionaceae</taxon>
        <taxon>Oceanidesulfovibrio</taxon>
    </lineage>
</organism>
<reference evidence="3 6" key="2">
    <citation type="submission" date="2019-04" db="EMBL/GenBank/DDBJ databases">
        <title>Isolation and culture of sulfate reducing bacteria from the cold seep of the South China Sea.</title>
        <authorList>
            <person name="Sun C."/>
            <person name="Liu R."/>
        </authorList>
    </citation>
    <scope>NUCLEOTIDE SEQUENCE [LARGE SCALE GENOMIC DNA]</scope>
    <source>
        <strain evidence="3 6">CS1</strain>
    </source>
</reference>
<dbReference type="PANTHER" id="PTHR36698:SF2">
    <property type="entry name" value="MCE_MLAD DOMAIN-CONTAINING PROTEIN"/>
    <property type="match status" value="1"/>
</dbReference>
<dbReference type="OrthoDB" id="9806984at2"/>
<dbReference type="EMBL" id="QMIF01000004">
    <property type="protein sequence ID" value="TVM34568.1"/>
    <property type="molecule type" value="Genomic_DNA"/>
</dbReference>
<evidence type="ECO:0000313" key="3">
    <source>
        <dbReference type="EMBL" id="QJT07518.1"/>
    </source>
</evidence>
<feature type="transmembrane region" description="Helical" evidence="1">
    <location>
        <begin position="12"/>
        <end position="34"/>
    </location>
</feature>
<dbReference type="RefSeq" id="WP_144304889.1">
    <property type="nucleotide sequence ID" value="NZ_CP039543.1"/>
</dbReference>
<dbReference type="InterPro" id="IPR003399">
    <property type="entry name" value="Mce/MlaD"/>
</dbReference>
<name>A0A6P1ZIE9_9BACT</name>